<organism evidence="2 3">
    <name type="scientific">Dissostichus eleginoides</name>
    <name type="common">Patagonian toothfish</name>
    <name type="synonym">Dissostichus amissus</name>
    <dbReference type="NCBI Taxonomy" id="100907"/>
    <lineage>
        <taxon>Eukaryota</taxon>
        <taxon>Metazoa</taxon>
        <taxon>Chordata</taxon>
        <taxon>Craniata</taxon>
        <taxon>Vertebrata</taxon>
        <taxon>Euteleostomi</taxon>
        <taxon>Actinopterygii</taxon>
        <taxon>Neopterygii</taxon>
        <taxon>Teleostei</taxon>
        <taxon>Neoteleostei</taxon>
        <taxon>Acanthomorphata</taxon>
        <taxon>Eupercaria</taxon>
        <taxon>Perciformes</taxon>
        <taxon>Notothenioidei</taxon>
        <taxon>Nototheniidae</taxon>
        <taxon>Dissostichus</taxon>
    </lineage>
</organism>
<sequence>MIVKNKALSVNVQELLKKVTQQDGLRSKMNKQREKNNIWTQRNIALEREKPFHDIYNALKAAVEAQAEEKENLMRDIDFFQKEIERKNKLHGNFLRIKREKCKMAFENSLLRVDFEALLFKLTANETRTRDSDFLTTGKDTASLLRDDVALKLREMKEIRERIGAMEEENDALLLAHAQELCKERPKIGPWTIQINRGARMNQRSWAYEVC</sequence>
<reference evidence="2" key="1">
    <citation type="submission" date="2023-04" db="EMBL/GenBank/DDBJ databases">
        <title>Chromosome-level genome of Chaenocephalus aceratus.</title>
        <authorList>
            <person name="Park H."/>
        </authorList>
    </citation>
    <scope>NUCLEOTIDE SEQUENCE</scope>
    <source>
        <strain evidence="2">DE</strain>
        <tissue evidence="2">Muscle</tissue>
    </source>
</reference>
<dbReference type="AlphaFoldDB" id="A0AAD9BK74"/>
<accession>A0AAD9BK74</accession>
<dbReference type="EMBL" id="JASDAP010000021">
    <property type="protein sequence ID" value="KAK1885370.1"/>
    <property type="molecule type" value="Genomic_DNA"/>
</dbReference>
<comment type="caution">
    <text evidence="2">The sequence shown here is derived from an EMBL/GenBank/DDBJ whole genome shotgun (WGS) entry which is preliminary data.</text>
</comment>
<name>A0AAD9BK74_DISEL</name>
<gene>
    <name evidence="2" type="ORF">KUDE01_031565</name>
</gene>
<evidence type="ECO:0000256" key="1">
    <source>
        <dbReference type="SAM" id="Coils"/>
    </source>
</evidence>
<keyword evidence="3" id="KW-1185">Reference proteome</keyword>
<feature type="coiled-coil region" evidence="1">
    <location>
        <begin position="149"/>
        <end position="176"/>
    </location>
</feature>
<feature type="coiled-coil region" evidence="1">
    <location>
        <begin position="29"/>
        <end position="90"/>
    </location>
</feature>
<protein>
    <submittedName>
        <fullName evidence="2">Rho family-interacting cell polarization regulator 1</fullName>
    </submittedName>
</protein>
<evidence type="ECO:0000313" key="3">
    <source>
        <dbReference type="Proteomes" id="UP001228049"/>
    </source>
</evidence>
<evidence type="ECO:0000313" key="2">
    <source>
        <dbReference type="EMBL" id="KAK1885370.1"/>
    </source>
</evidence>
<proteinExistence type="predicted"/>
<dbReference type="Proteomes" id="UP001228049">
    <property type="component" value="Unassembled WGS sequence"/>
</dbReference>
<keyword evidence="1" id="KW-0175">Coiled coil</keyword>